<dbReference type="Pfam" id="PF06051">
    <property type="entry name" value="DUF928"/>
    <property type="match status" value="2"/>
</dbReference>
<dbReference type="STRING" id="1173027.Mic7113_4570"/>
<dbReference type="KEGG" id="mic:Mic7113_4570"/>
<accession>K9WL43</accession>
<sequence>MIYVPKLKLGFVTVFAIAGFTLNLAPGWTQSNAQVMADLSLAKVPLPPGTGSPEDPQKPAGTRDGSGVGACQQTDQPFTALVPKNADESLTTAEYPVFWFYIPHASEDIHSIEFSLHNQDETKTVYIAPIQLTKTPGVIGIPLPPSAKSSLKENQSYRWQLTVNCTAQTKPEDAIVLEGLVTRVEQSSNLVGVIWYDELTNRARRYLSEPQNPEVKKAWTELLKSVGLEELVQAPLVSSVGNAKKD</sequence>
<keyword evidence="3" id="KW-1185">Reference proteome</keyword>
<dbReference type="InterPro" id="IPR010328">
    <property type="entry name" value="DUF928"/>
</dbReference>
<evidence type="ECO:0008006" key="4">
    <source>
        <dbReference type="Google" id="ProtNLM"/>
    </source>
</evidence>
<evidence type="ECO:0000313" key="3">
    <source>
        <dbReference type="Proteomes" id="UP000010471"/>
    </source>
</evidence>
<gene>
    <name evidence="2" type="ORF">Mic7113_4570</name>
</gene>
<organism evidence="2 3">
    <name type="scientific">Allocoleopsis franciscana PCC 7113</name>
    <dbReference type="NCBI Taxonomy" id="1173027"/>
    <lineage>
        <taxon>Bacteria</taxon>
        <taxon>Bacillati</taxon>
        <taxon>Cyanobacteriota</taxon>
        <taxon>Cyanophyceae</taxon>
        <taxon>Coleofasciculales</taxon>
        <taxon>Coleofasciculaceae</taxon>
        <taxon>Allocoleopsis</taxon>
        <taxon>Allocoleopsis franciscana</taxon>
    </lineage>
</organism>
<name>K9WL43_9CYAN</name>
<evidence type="ECO:0000313" key="2">
    <source>
        <dbReference type="EMBL" id="AFZ20252.1"/>
    </source>
</evidence>
<dbReference type="eggNOG" id="COG3087">
    <property type="taxonomic scope" value="Bacteria"/>
</dbReference>
<reference evidence="2 3" key="1">
    <citation type="submission" date="2012-06" db="EMBL/GenBank/DDBJ databases">
        <title>Finished chromosome of genome of Microcoleus sp. PCC 7113.</title>
        <authorList>
            <consortium name="US DOE Joint Genome Institute"/>
            <person name="Gugger M."/>
            <person name="Coursin T."/>
            <person name="Rippka R."/>
            <person name="Tandeau De Marsac N."/>
            <person name="Huntemann M."/>
            <person name="Wei C.-L."/>
            <person name="Han J."/>
            <person name="Detter J.C."/>
            <person name="Han C."/>
            <person name="Tapia R."/>
            <person name="Chen A."/>
            <person name="Kyrpides N."/>
            <person name="Mavromatis K."/>
            <person name="Markowitz V."/>
            <person name="Szeto E."/>
            <person name="Ivanova N."/>
            <person name="Pagani I."/>
            <person name="Pati A."/>
            <person name="Goodwin L."/>
            <person name="Nordberg H.P."/>
            <person name="Cantor M.N."/>
            <person name="Hua S.X."/>
            <person name="Woyke T."/>
            <person name="Kerfeld C.A."/>
        </authorList>
    </citation>
    <scope>NUCLEOTIDE SEQUENCE [LARGE SCALE GENOMIC DNA]</scope>
    <source>
        <strain evidence="2 3">PCC 7113</strain>
    </source>
</reference>
<dbReference type="RefSeq" id="WP_015184388.1">
    <property type="nucleotide sequence ID" value="NC_019738.1"/>
</dbReference>
<dbReference type="HOGENOM" id="CLU_061545_1_0_3"/>
<evidence type="ECO:0000256" key="1">
    <source>
        <dbReference type="SAM" id="MobiDB-lite"/>
    </source>
</evidence>
<dbReference type="Proteomes" id="UP000010471">
    <property type="component" value="Chromosome"/>
</dbReference>
<protein>
    <recommendedName>
        <fullName evidence="4">DUF928 domain-containing protein</fullName>
    </recommendedName>
</protein>
<feature type="region of interest" description="Disordered" evidence="1">
    <location>
        <begin position="44"/>
        <end position="69"/>
    </location>
</feature>
<dbReference type="EMBL" id="CP003630">
    <property type="protein sequence ID" value="AFZ20252.1"/>
    <property type="molecule type" value="Genomic_DNA"/>
</dbReference>
<dbReference type="AlphaFoldDB" id="K9WL43"/>
<proteinExistence type="predicted"/>